<dbReference type="Proteomes" id="UP000577956">
    <property type="component" value="Unassembled WGS sequence"/>
</dbReference>
<proteinExistence type="predicted"/>
<evidence type="ECO:0000313" key="1">
    <source>
        <dbReference type="EMBL" id="GIG32327.1"/>
    </source>
</evidence>
<evidence type="ECO:0000313" key="3">
    <source>
        <dbReference type="Proteomes" id="UP000577956"/>
    </source>
</evidence>
<name>A0A7Y9FH92_9CELL</name>
<sequence>MALLQKAVLPRTSEAYLGQGYDRVAGFVVQAADVAWAGAPADLFVAHGLGFPGSPVTPDVAHVDVLRFTPHATSRTENATGGVDQAGRARTGGPFVDRPPFTGLGFVDAPGHVVPLWWLTHTRVPAGAELVRVHADGTQQRLATFADVATGWVGDAARATPPTSPRLPRYVGPLARWRGTTLNAEPVGDEVVLASEVEPPAALGFTRTDAGRWRRVVPLAEVEAMFELMVTARWNGLEMRVVDQWDEAPGTTVSRVSYVGHDADLAEGLRLPKVDAGVYEATVPTDRLAEVTPTQLAPRTWPGATA</sequence>
<comment type="caution">
    <text evidence="2">The sequence shown here is derived from an EMBL/GenBank/DDBJ whole genome shotgun (WGS) entry which is preliminary data.</text>
</comment>
<dbReference type="Proteomes" id="UP000618382">
    <property type="component" value="Unassembled WGS sequence"/>
</dbReference>
<dbReference type="RefSeq" id="WP_140459380.1">
    <property type="nucleotide sequence ID" value="NZ_BAABFI010000008.1"/>
</dbReference>
<gene>
    <name evidence="2" type="ORF">BKA21_002436</name>
    <name evidence="1" type="ORF">Col01nite_14860</name>
</gene>
<accession>A0A7Y9FH92</accession>
<evidence type="ECO:0000313" key="4">
    <source>
        <dbReference type="Proteomes" id="UP000618382"/>
    </source>
</evidence>
<evidence type="ECO:0000313" key="2">
    <source>
        <dbReference type="EMBL" id="NYD86887.1"/>
    </source>
</evidence>
<dbReference type="EMBL" id="JACCBK010000001">
    <property type="protein sequence ID" value="NYD86887.1"/>
    <property type="molecule type" value="Genomic_DNA"/>
</dbReference>
<dbReference type="AlphaFoldDB" id="A0A7Y9FH92"/>
<reference evidence="1 4" key="2">
    <citation type="submission" date="2021-01" db="EMBL/GenBank/DDBJ databases">
        <title>Whole genome shotgun sequence of Cellulomonas oligotrophica NBRC 109435.</title>
        <authorList>
            <person name="Komaki H."/>
            <person name="Tamura T."/>
        </authorList>
    </citation>
    <scope>NUCLEOTIDE SEQUENCE [LARGE SCALE GENOMIC DNA]</scope>
    <source>
        <strain evidence="1 4">NBRC 109435</strain>
    </source>
</reference>
<dbReference type="EMBL" id="BONN01000003">
    <property type="protein sequence ID" value="GIG32327.1"/>
    <property type="molecule type" value="Genomic_DNA"/>
</dbReference>
<reference evidence="2 3" key="1">
    <citation type="submission" date="2020-07" db="EMBL/GenBank/DDBJ databases">
        <title>Sequencing the genomes of 1000 actinobacteria strains.</title>
        <authorList>
            <person name="Klenk H.-P."/>
        </authorList>
    </citation>
    <scope>NUCLEOTIDE SEQUENCE [LARGE SCALE GENOMIC DNA]</scope>
    <source>
        <strain evidence="2 3">DSM 24482</strain>
    </source>
</reference>
<keyword evidence="4" id="KW-1185">Reference proteome</keyword>
<organism evidence="2 3">
    <name type="scientific">Cellulomonas oligotrophica</name>
    <dbReference type="NCBI Taxonomy" id="931536"/>
    <lineage>
        <taxon>Bacteria</taxon>
        <taxon>Bacillati</taxon>
        <taxon>Actinomycetota</taxon>
        <taxon>Actinomycetes</taxon>
        <taxon>Micrococcales</taxon>
        <taxon>Cellulomonadaceae</taxon>
        <taxon>Cellulomonas</taxon>
    </lineage>
</organism>
<protein>
    <submittedName>
        <fullName evidence="2">Uncharacterized protein</fullName>
    </submittedName>
</protein>